<sequence length="80" mass="7865">MQKRSGFHRVPLHLAGLAVLAGVAAPAIAAPSAAPATLQTAAPLAHVPAQLRSARKLGALAPSTAISLVMTVPLKDGAGA</sequence>
<evidence type="ECO:0000313" key="2">
    <source>
        <dbReference type="EMBL" id="UXA64152.1"/>
    </source>
</evidence>
<evidence type="ECO:0000256" key="1">
    <source>
        <dbReference type="SAM" id="SignalP"/>
    </source>
</evidence>
<name>A0A9Q9MND0_9XANT</name>
<proteinExistence type="predicted"/>
<evidence type="ECO:0000313" key="3">
    <source>
        <dbReference type="Proteomes" id="UP001058381"/>
    </source>
</evidence>
<dbReference type="RefSeq" id="WP_260807295.1">
    <property type="nucleotide sequence ID" value="NZ_CP096139.1"/>
</dbReference>
<gene>
    <name evidence="2" type="ORF">M0D43_14380</name>
</gene>
<organism evidence="2 3">
    <name type="scientific">Xanthomonas prunicola</name>
    <dbReference type="NCBI Taxonomy" id="2053930"/>
    <lineage>
        <taxon>Bacteria</taxon>
        <taxon>Pseudomonadati</taxon>
        <taxon>Pseudomonadota</taxon>
        <taxon>Gammaproteobacteria</taxon>
        <taxon>Lysobacterales</taxon>
        <taxon>Lysobacteraceae</taxon>
        <taxon>Xanthomonas</taxon>
    </lineage>
</organism>
<dbReference type="AlphaFoldDB" id="A0A9Q9MND0"/>
<keyword evidence="1" id="KW-0732">Signal</keyword>
<dbReference type="GeneID" id="75152564"/>
<accession>A0A9Q9MND0</accession>
<dbReference type="Proteomes" id="UP001058381">
    <property type="component" value="Chromosome"/>
</dbReference>
<protein>
    <submittedName>
        <fullName evidence="2">Uncharacterized protein</fullName>
    </submittedName>
</protein>
<reference evidence="2" key="1">
    <citation type="submission" date="2022-04" db="EMBL/GenBank/DDBJ databases">
        <title>Xanthomonas prunicola pv. tritici, a pathogen causing a previously unreported foliar disease of wheat.</title>
        <authorList>
            <person name="Clavijo F."/>
            <person name="Curland R.D."/>
            <person name="Dill-Macky R."/>
            <person name="Pereyra S."/>
            <person name="Roman-Reyna V."/>
            <person name="Siri M.I."/>
        </authorList>
    </citation>
    <scope>NUCLEOTIDE SEQUENCE</scope>
    <source>
        <strain evidence="2">CIX249</strain>
    </source>
</reference>
<feature type="chain" id="PRO_5040466375" evidence="1">
    <location>
        <begin position="30"/>
        <end position="80"/>
    </location>
</feature>
<dbReference type="EMBL" id="CP096142">
    <property type="protein sequence ID" value="UXA64152.1"/>
    <property type="molecule type" value="Genomic_DNA"/>
</dbReference>
<feature type="signal peptide" evidence="1">
    <location>
        <begin position="1"/>
        <end position="29"/>
    </location>
</feature>